<evidence type="ECO:0000313" key="1">
    <source>
        <dbReference type="EMBL" id="KAK7044027.1"/>
    </source>
</evidence>
<keyword evidence="2" id="KW-1185">Reference proteome</keyword>
<sequence length="100" mass="11551">MARKTVNYPTVTLVKMMHINLWSIINSWKNQRGGDVIISRNATDTGNSHCLSPSIQLPLYSLSGLITQHYIISKQHTPWCSFPYSFSSYIHYYSKQVWAQ</sequence>
<proteinExistence type="predicted"/>
<accession>A0AAN8WJB4</accession>
<reference evidence="1 2" key="1">
    <citation type="submission" date="2023-11" db="EMBL/GenBank/DDBJ databases">
        <title>Halocaridina rubra genome assembly.</title>
        <authorList>
            <person name="Smith C."/>
        </authorList>
    </citation>
    <scope>NUCLEOTIDE SEQUENCE [LARGE SCALE GENOMIC DNA]</scope>
    <source>
        <strain evidence="1">EP-1</strain>
        <tissue evidence="1">Whole</tissue>
    </source>
</reference>
<gene>
    <name evidence="1" type="ORF">SK128_002710</name>
</gene>
<dbReference type="EMBL" id="JAXCGZ010021773">
    <property type="protein sequence ID" value="KAK7044027.1"/>
    <property type="molecule type" value="Genomic_DNA"/>
</dbReference>
<protein>
    <submittedName>
        <fullName evidence="1">Uncharacterized protein</fullName>
    </submittedName>
</protein>
<dbReference type="AlphaFoldDB" id="A0AAN8WJB4"/>
<dbReference type="Proteomes" id="UP001381693">
    <property type="component" value="Unassembled WGS sequence"/>
</dbReference>
<name>A0AAN8WJB4_HALRR</name>
<evidence type="ECO:0000313" key="2">
    <source>
        <dbReference type="Proteomes" id="UP001381693"/>
    </source>
</evidence>
<organism evidence="1 2">
    <name type="scientific">Halocaridina rubra</name>
    <name type="common">Hawaiian red shrimp</name>
    <dbReference type="NCBI Taxonomy" id="373956"/>
    <lineage>
        <taxon>Eukaryota</taxon>
        <taxon>Metazoa</taxon>
        <taxon>Ecdysozoa</taxon>
        <taxon>Arthropoda</taxon>
        <taxon>Crustacea</taxon>
        <taxon>Multicrustacea</taxon>
        <taxon>Malacostraca</taxon>
        <taxon>Eumalacostraca</taxon>
        <taxon>Eucarida</taxon>
        <taxon>Decapoda</taxon>
        <taxon>Pleocyemata</taxon>
        <taxon>Caridea</taxon>
        <taxon>Atyoidea</taxon>
        <taxon>Atyidae</taxon>
        <taxon>Halocaridina</taxon>
    </lineage>
</organism>
<comment type="caution">
    <text evidence="1">The sequence shown here is derived from an EMBL/GenBank/DDBJ whole genome shotgun (WGS) entry which is preliminary data.</text>
</comment>